<dbReference type="RefSeq" id="WP_200400007.1">
    <property type="nucleotide sequence ID" value="NZ_CP066831.1"/>
</dbReference>
<keyword evidence="2" id="KW-1185">Reference proteome</keyword>
<reference evidence="1 2" key="1">
    <citation type="submission" date="2020-12" db="EMBL/GenBank/DDBJ databases">
        <title>A novel species.</title>
        <authorList>
            <person name="Li K."/>
        </authorList>
    </citation>
    <scope>NUCLEOTIDE SEQUENCE [LARGE SCALE GENOMIC DNA]</scope>
    <source>
        <strain evidence="1 2">ZYC-3</strain>
    </source>
</reference>
<accession>A0A7T7L2E5</accession>
<dbReference type="Proteomes" id="UP000595636">
    <property type="component" value="Chromosome"/>
</dbReference>
<organism evidence="1 2">
    <name type="scientific">Streptomyces liliifuscus</name>
    <dbReference type="NCBI Taxonomy" id="2797636"/>
    <lineage>
        <taxon>Bacteria</taxon>
        <taxon>Bacillati</taxon>
        <taxon>Actinomycetota</taxon>
        <taxon>Actinomycetes</taxon>
        <taxon>Kitasatosporales</taxon>
        <taxon>Streptomycetaceae</taxon>
        <taxon>Streptomyces</taxon>
    </lineage>
</organism>
<proteinExistence type="predicted"/>
<dbReference type="KEGG" id="slf:JEQ17_41205"/>
<name>A0A7T7L2E5_9ACTN</name>
<evidence type="ECO:0000313" key="1">
    <source>
        <dbReference type="EMBL" id="QQM45198.1"/>
    </source>
</evidence>
<dbReference type="AlphaFoldDB" id="A0A7T7L2E5"/>
<sequence>MLALATTTVSVLRGSSTDAFGDETDTSTVLKAGIAASLIESTRTAMEPVSGTPRIIRTHVARLPATTDVTEDDRIKDERTNEIYIVVSVTKNSNPVLAQPLRVDLKRTGRAA</sequence>
<gene>
    <name evidence="1" type="ORF">JEQ17_41205</name>
</gene>
<protein>
    <submittedName>
        <fullName evidence="1">Uncharacterized protein</fullName>
    </submittedName>
</protein>
<dbReference type="EMBL" id="CP066831">
    <property type="protein sequence ID" value="QQM45198.1"/>
    <property type="molecule type" value="Genomic_DNA"/>
</dbReference>
<evidence type="ECO:0000313" key="2">
    <source>
        <dbReference type="Proteomes" id="UP000595636"/>
    </source>
</evidence>